<dbReference type="KEGG" id="cok:COCCU_00970"/>
<feature type="domain" description="AbiEi antitoxin C-terminal" evidence="2">
    <location>
        <begin position="92"/>
        <end position="165"/>
    </location>
</feature>
<sequence length="335" mass="36344">MKIVQATEIVMDLAAQQWGLVTSAQAGAEGVNAVLLGRLVDRAVLTRIRSGVYAAEATPWSPATNIRAQWLALEPKTMAADRASDTPLAVVSHESAAELHGIGDLDSNGIHFTVATRRQTRQPEVVFHLDALDSKDWVMVDGLPVTTPVRTVLDLANAGHEPDHLVDMIGNILQERLATRAEILDGLAGNPEVPGQSFGTKADLESWLDERFPPQESSEEQILRQRIDAALGPALKQMRTLVEQMTPSATLVALAQEIVRNSHLYSQGNTSRPGTIRSEDWASMAAKIMEHNGTFSDLPQSWAAIGNDLGESLTAPPDLEGQLRKEDDKDTGDSR</sequence>
<accession>A0A6B8VL41</accession>
<dbReference type="Pfam" id="PF09407">
    <property type="entry name" value="AbiEi_1"/>
    <property type="match status" value="1"/>
</dbReference>
<dbReference type="EMBL" id="CP046455">
    <property type="protein sequence ID" value="QGU06162.1"/>
    <property type="molecule type" value="Genomic_DNA"/>
</dbReference>
<dbReference type="Proteomes" id="UP000424462">
    <property type="component" value="Chromosome"/>
</dbReference>
<dbReference type="InterPro" id="IPR018547">
    <property type="entry name" value="AbiEi_C"/>
</dbReference>
<evidence type="ECO:0000313" key="4">
    <source>
        <dbReference type="EMBL" id="QGU06162.1"/>
    </source>
</evidence>
<feature type="compositionally biased region" description="Basic and acidic residues" evidence="1">
    <location>
        <begin position="321"/>
        <end position="335"/>
    </location>
</feature>
<dbReference type="InterPro" id="IPR025159">
    <property type="entry name" value="AbiEi_N"/>
</dbReference>
<dbReference type="RefSeq" id="WP_156229764.1">
    <property type="nucleotide sequence ID" value="NZ_CP046455.1"/>
</dbReference>
<dbReference type="Pfam" id="PF13338">
    <property type="entry name" value="AbiEi_4"/>
    <property type="match status" value="1"/>
</dbReference>
<feature type="region of interest" description="Disordered" evidence="1">
    <location>
        <begin position="307"/>
        <end position="335"/>
    </location>
</feature>
<reference evidence="4 5" key="1">
    <citation type="submission" date="2019-11" db="EMBL/GenBank/DDBJ databases">
        <title>Complete genome sequence of Corynebacterium kalinowskii 1959, a novel Corynebacterium species isolated from soil of a small paddock in Vilsendorf, Germany.</title>
        <authorList>
            <person name="Schaffert L."/>
            <person name="Ruwe M."/>
            <person name="Milse J."/>
            <person name="Hanuschka K."/>
            <person name="Ortseifen V."/>
            <person name="Droste J."/>
            <person name="Brandt D."/>
            <person name="Schlueter L."/>
            <person name="Kutter Y."/>
            <person name="Vinke S."/>
            <person name="Viehoefer P."/>
            <person name="Jacob L."/>
            <person name="Luebke N.-C."/>
            <person name="Schulte-Berndt E."/>
            <person name="Hain C."/>
            <person name="Linder M."/>
            <person name="Schmidt P."/>
            <person name="Wollenschlaeger L."/>
            <person name="Luttermann T."/>
            <person name="Thieme E."/>
            <person name="Hassa J."/>
            <person name="Haak M."/>
            <person name="Wittchen M."/>
            <person name="Mentz A."/>
            <person name="Persicke M."/>
            <person name="Busche T."/>
            <person name="Ruckert C."/>
        </authorList>
    </citation>
    <scope>NUCLEOTIDE SEQUENCE [LARGE SCALE GENOMIC DNA]</scope>
    <source>
        <strain evidence="4 5">2039</strain>
    </source>
</reference>
<evidence type="ECO:0000259" key="3">
    <source>
        <dbReference type="Pfam" id="PF13338"/>
    </source>
</evidence>
<evidence type="ECO:0000259" key="2">
    <source>
        <dbReference type="Pfam" id="PF09407"/>
    </source>
</evidence>
<dbReference type="AlphaFoldDB" id="A0A6B8VL41"/>
<feature type="domain" description="AbiEi antitoxin N-terminal" evidence="3">
    <location>
        <begin position="9"/>
        <end position="54"/>
    </location>
</feature>
<protein>
    <submittedName>
        <fullName evidence="4">Uncharacterized protein</fullName>
    </submittedName>
</protein>
<proteinExistence type="predicted"/>
<organism evidence="4 5">
    <name type="scientific">Corynebacterium occultum</name>
    <dbReference type="NCBI Taxonomy" id="2675219"/>
    <lineage>
        <taxon>Bacteria</taxon>
        <taxon>Bacillati</taxon>
        <taxon>Actinomycetota</taxon>
        <taxon>Actinomycetes</taxon>
        <taxon>Mycobacteriales</taxon>
        <taxon>Corynebacteriaceae</taxon>
        <taxon>Corynebacterium</taxon>
    </lineage>
</organism>
<evidence type="ECO:0000256" key="1">
    <source>
        <dbReference type="SAM" id="MobiDB-lite"/>
    </source>
</evidence>
<gene>
    <name evidence="4" type="ORF">COCCU_00970</name>
</gene>
<evidence type="ECO:0000313" key="5">
    <source>
        <dbReference type="Proteomes" id="UP000424462"/>
    </source>
</evidence>
<keyword evidence="5" id="KW-1185">Reference proteome</keyword>
<name>A0A6B8VL41_9CORY</name>